<evidence type="ECO:0000313" key="1">
    <source>
        <dbReference type="EMBL" id="MBP2387736.1"/>
    </source>
</evidence>
<reference evidence="1 2" key="1">
    <citation type="submission" date="2021-03" db="EMBL/GenBank/DDBJ databases">
        <title>Sequencing the genomes of 1000 actinobacteria strains.</title>
        <authorList>
            <person name="Klenk H.-P."/>
        </authorList>
    </citation>
    <scope>NUCLEOTIDE SEQUENCE [LARGE SCALE GENOMIC DNA]</scope>
    <source>
        <strain evidence="1 2">DSM 15797</strain>
    </source>
</reference>
<evidence type="ECO:0000313" key="2">
    <source>
        <dbReference type="Proteomes" id="UP001296993"/>
    </source>
</evidence>
<proteinExistence type="predicted"/>
<comment type="caution">
    <text evidence="1">The sequence shown here is derived from an EMBL/GenBank/DDBJ whole genome shotgun (WGS) entry which is preliminary data.</text>
</comment>
<sequence>MDVNTFELRPDPSGGFDAFIDGRFLRSMVYAGANQSECPLTLMRRELDFDAALGQIRRLKAEDPGDFGADRVWLYFCSNCFDPGCGGLGVRVEVSADVVVWSDFSHDPEPDLDEEADEPAPLDELGPFTFERTGYEKALDDLGVYLRAVFAEVHSPAALSRPVALGIGACVSRRSLRLRDPKEGLQWTVGGLPLARILQKSLGRIVAKPERRKLSDLVHSPVQERGTPYGPAGGEVLEMLLGTRVFTDLPGRVPLLIGACLEIPCGAVTARVRRLEDIVVWDEFQAHDAGFAEPFHVFPHGVSFTFDLRQHDETVRQTLNSL</sequence>
<gene>
    <name evidence="1" type="ORF">JOF47_003247</name>
</gene>
<keyword evidence="2" id="KW-1185">Reference proteome</keyword>
<name>A0ABS4XHB3_9MICC</name>
<dbReference type="EMBL" id="JAGIOF010000001">
    <property type="protein sequence ID" value="MBP2387736.1"/>
    <property type="molecule type" value="Genomic_DNA"/>
</dbReference>
<accession>A0ABS4XHB3</accession>
<dbReference type="Proteomes" id="UP001296993">
    <property type="component" value="Unassembled WGS sequence"/>
</dbReference>
<dbReference type="RefSeq" id="WP_210000199.1">
    <property type="nucleotide sequence ID" value="NZ_BAAAJY010000001.1"/>
</dbReference>
<protein>
    <submittedName>
        <fullName evidence="1">Uncharacterized protein</fullName>
    </submittedName>
</protein>
<organism evidence="1 2">
    <name type="scientific">Paeniglutamicibacter kerguelensis</name>
    <dbReference type="NCBI Taxonomy" id="254788"/>
    <lineage>
        <taxon>Bacteria</taxon>
        <taxon>Bacillati</taxon>
        <taxon>Actinomycetota</taxon>
        <taxon>Actinomycetes</taxon>
        <taxon>Micrococcales</taxon>
        <taxon>Micrococcaceae</taxon>
        <taxon>Paeniglutamicibacter</taxon>
    </lineage>
</organism>